<name>A0A4Z1R410_9HYPH</name>
<organism evidence="1 2">
    <name type="scientific">Agrobacterium salinitolerans</name>
    <dbReference type="NCBI Taxonomy" id="1183413"/>
    <lineage>
        <taxon>Bacteria</taxon>
        <taxon>Pseudomonadati</taxon>
        <taxon>Pseudomonadota</taxon>
        <taxon>Alphaproteobacteria</taxon>
        <taxon>Hyphomicrobiales</taxon>
        <taxon>Rhizobiaceae</taxon>
        <taxon>Rhizobium/Agrobacterium group</taxon>
        <taxon>Agrobacterium</taxon>
    </lineage>
</organism>
<dbReference type="AlphaFoldDB" id="A0A4Z1R410"/>
<protein>
    <submittedName>
        <fullName evidence="1">Uncharacterized protein</fullName>
    </submittedName>
</protein>
<gene>
    <name evidence="1" type="ORF">CFBP5507_04275</name>
</gene>
<dbReference type="RefSeq" id="WP_137410127.1">
    <property type="nucleotide sequence ID" value="NZ_CP109968.1"/>
</dbReference>
<evidence type="ECO:0000313" key="1">
    <source>
        <dbReference type="EMBL" id="UYZ08230.1"/>
    </source>
</evidence>
<reference evidence="1" key="1">
    <citation type="submission" date="2022-10" db="EMBL/GenBank/DDBJ databases">
        <title>Complete genome sequence of Agrobacterium salinitolerans CFBP5507.</title>
        <authorList>
            <person name="Tchabashvili S."/>
            <person name="Yen H.-C."/>
            <person name="Haryono M."/>
            <person name="Lin Y.-C."/>
            <person name="Lai E.-M."/>
            <person name="Kuo C.-H."/>
        </authorList>
    </citation>
    <scope>NUCLEOTIDE SEQUENCE</scope>
    <source>
        <strain evidence="1">CFBP5507</strain>
    </source>
</reference>
<dbReference type="EMBL" id="CP109968">
    <property type="protein sequence ID" value="UYZ08230.1"/>
    <property type="molecule type" value="Genomic_DNA"/>
</dbReference>
<dbReference type="KEGG" id="asal:CFBP5507_04275"/>
<dbReference type="OrthoDB" id="8302936at2"/>
<accession>A0A4Z1R410</accession>
<dbReference type="Proteomes" id="UP000298735">
    <property type="component" value="Chromosome Circular"/>
</dbReference>
<sequence length="95" mass="10186">MSQLPPYRDAAAIALDAATALSASAIIQKLIAYKALRLLYPDAPLWNLAIVVDYPARNFAEPMAALYEFAGAINEIDVDHAIGAVLAPLYGERAN</sequence>
<proteinExistence type="predicted"/>
<evidence type="ECO:0000313" key="2">
    <source>
        <dbReference type="Proteomes" id="UP000298735"/>
    </source>
</evidence>